<proteinExistence type="predicted"/>
<gene>
    <name evidence="1" type="ORF">L596_016015</name>
</gene>
<accession>A0A4U5NGR5</accession>
<organism evidence="1 2">
    <name type="scientific">Steinernema carpocapsae</name>
    <name type="common">Entomopathogenic nematode</name>
    <dbReference type="NCBI Taxonomy" id="34508"/>
    <lineage>
        <taxon>Eukaryota</taxon>
        <taxon>Metazoa</taxon>
        <taxon>Ecdysozoa</taxon>
        <taxon>Nematoda</taxon>
        <taxon>Chromadorea</taxon>
        <taxon>Rhabditida</taxon>
        <taxon>Tylenchina</taxon>
        <taxon>Panagrolaimomorpha</taxon>
        <taxon>Strongyloidoidea</taxon>
        <taxon>Steinernematidae</taxon>
        <taxon>Steinernema</taxon>
    </lineage>
</organism>
<reference evidence="1 2" key="1">
    <citation type="journal article" date="2015" name="Genome Biol.">
        <title>Comparative genomics of Steinernema reveals deeply conserved gene regulatory networks.</title>
        <authorList>
            <person name="Dillman A.R."/>
            <person name="Macchietto M."/>
            <person name="Porter C.F."/>
            <person name="Rogers A."/>
            <person name="Williams B."/>
            <person name="Antoshechkin I."/>
            <person name="Lee M.M."/>
            <person name="Goodwin Z."/>
            <person name="Lu X."/>
            <person name="Lewis E.E."/>
            <person name="Goodrich-Blair H."/>
            <person name="Stock S.P."/>
            <person name="Adams B.J."/>
            <person name="Sternberg P.W."/>
            <person name="Mortazavi A."/>
        </authorList>
    </citation>
    <scope>NUCLEOTIDE SEQUENCE [LARGE SCALE GENOMIC DNA]</scope>
    <source>
        <strain evidence="1 2">ALL</strain>
    </source>
</reference>
<evidence type="ECO:0000313" key="2">
    <source>
        <dbReference type="Proteomes" id="UP000298663"/>
    </source>
</evidence>
<dbReference type="AlphaFoldDB" id="A0A4U5NGR5"/>
<evidence type="ECO:0000313" key="1">
    <source>
        <dbReference type="EMBL" id="TKR82269.1"/>
    </source>
</evidence>
<keyword evidence="2" id="KW-1185">Reference proteome</keyword>
<dbReference type="EMBL" id="AZBU02000004">
    <property type="protein sequence ID" value="TKR82269.1"/>
    <property type="molecule type" value="Genomic_DNA"/>
</dbReference>
<protein>
    <submittedName>
        <fullName evidence="1">Uncharacterized protein</fullName>
    </submittedName>
</protein>
<reference evidence="1 2" key="2">
    <citation type="journal article" date="2019" name="G3 (Bethesda)">
        <title>Hybrid Assembly of the Genome of the Entomopathogenic Nematode Steinernema carpocapsae Identifies the X-Chromosome.</title>
        <authorList>
            <person name="Serra L."/>
            <person name="Macchietto M."/>
            <person name="Macias-Munoz A."/>
            <person name="McGill C.J."/>
            <person name="Rodriguez I.M."/>
            <person name="Rodriguez B."/>
            <person name="Murad R."/>
            <person name="Mortazavi A."/>
        </authorList>
    </citation>
    <scope>NUCLEOTIDE SEQUENCE [LARGE SCALE GENOMIC DNA]</scope>
    <source>
        <strain evidence="1 2">ALL</strain>
    </source>
</reference>
<sequence length="77" mass="8414">MESSRNLDNAGRTLTILYGKNGASITWKEVLLRDFSNVDIAFDIVRSFDTFGCVESISQTAAVSEPVTTTHSHCAAF</sequence>
<dbReference type="Proteomes" id="UP000298663">
    <property type="component" value="Unassembled WGS sequence"/>
</dbReference>
<name>A0A4U5NGR5_STECR</name>
<comment type="caution">
    <text evidence="1">The sequence shown here is derived from an EMBL/GenBank/DDBJ whole genome shotgun (WGS) entry which is preliminary data.</text>
</comment>